<evidence type="ECO:0000313" key="6">
    <source>
        <dbReference type="Proteomes" id="UP000824469"/>
    </source>
</evidence>
<dbReference type="Gene3D" id="1.50.10.20">
    <property type="match status" value="1"/>
</dbReference>
<proteinExistence type="inferred from homology"/>
<evidence type="ECO:0000259" key="4">
    <source>
        <dbReference type="Pfam" id="PF13249"/>
    </source>
</evidence>
<keyword evidence="3" id="KW-0472">Membrane</keyword>
<feature type="non-terminal residue" evidence="5">
    <location>
        <position position="1"/>
    </location>
</feature>
<keyword evidence="3" id="KW-0812">Transmembrane</keyword>
<feature type="domain" description="Squalene cyclase N-terminal" evidence="4">
    <location>
        <begin position="103"/>
        <end position="305"/>
    </location>
</feature>
<feature type="transmembrane region" description="Helical" evidence="3">
    <location>
        <begin position="127"/>
        <end position="146"/>
    </location>
</feature>
<keyword evidence="2" id="KW-0413">Isomerase</keyword>
<gene>
    <name evidence="5" type="ORF">KI387_041684</name>
</gene>
<dbReference type="InterPro" id="IPR032697">
    <property type="entry name" value="SQ_cyclase_N"/>
</dbReference>
<evidence type="ECO:0000256" key="3">
    <source>
        <dbReference type="SAM" id="Phobius"/>
    </source>
</evidence>
<dbReference type="GO" id="GO:0031559">
    <property type="term" value="F:oxidosqualene cyclase activity"/>
    <property type="evidence" value="ECO:0007669"/>
    <property type="project" value="UniProtKB-ARBA"/>
</dbReference>
<organism evidence="5 6">
    <name type="scientific">Taxus chinensis</name>
    <name type="common">Chinese yew</name>
    <name type="synonym">Taxus wallichiana var. chinensis</name>
    <dbReference type="NCBI Taxonomy" id="29808"/>
    <lineage>
        <taxon>Eukaryota</taxon>
        <taxon>Viridiplantae</taxon>
        <taxon>Streptophyta</taxon>
        <taxon>Embryophyta</taxon>
        <taxon>Tracheophyta</taxon>
        <taxon>Spermatophyta</taxon>
        <taxon>Pinopsida</taxon>
        <taxon>Pinidae</taxon>
        <taxon>Conifers II</taxon>
        <taxon>Cupressales</taxon>
        <taxon>Taxaceae</taxon>
        <taxon>Taxus</taxon>
    </lineage>
</organism>
<accession>A0AA38C372</accession>
<dbReference type="EMBL" id="JAHRHJ020001677">
    <property type="protein sequence ID" value="KAH9293115.1"/>
    <property type="molecule type" value="Genomic_DNA"/>
</dbReference>
<dbReference type="InterPro" id="IPR018333">
    <property type="entry name" value="Squalene_cyclase"/>
</dbReference>
<dbReference type="InterPro" id="IPR008930">
    <property type="entry name" value="Terpenoid_cyclase/PrenylTrfase"/>
</dbReference>
<evidence type="ECO:0000313" key="5">
    <source>
        <dbReference type="EMBL" id="KAH9293115.1"/>
    </source>
</evidence>
<dbReference type="AlphaFoldDB" id="A0AA38C372"/>
<dbReference type="SUPFAM" id="SSF48239">
    <property type="entry name" value="Terpenoid cyclases/Protein prenyltransferases"/>
    <property type="match status" value="1"/>
</dbReference>
<feature type="non-terminal residue" evidence="5">
    <location>
        <position position="312"/>
    </location>
</feature>
<dbReference type="Pfam" id="PF13249">
    <property type="entry name" value="SQHop_cyclase_N"/>
    <property type="match status" value="1"/>
</dbReference>
<dbReference type="Proteomes" id="UP000824469">
    <property type="component" value="Unassembled WGS sequence"/>
</dbReference>
<dbReference type="GO" id="GO:0016104">
    <property type="term" value="P:triterpenoid biosynthetic process"/>
    <property type="evidence" value="ECO:0007669"/>
    <property type="project" value="InterPro"/>
</dbReference>
<protein>
    <recommendedName>
        <fullName evidence="4">Squalene cyclase N-terminal domain-containing protein</fullName>
    </recommendedName>
</protein>
<sequence>AGCRMWKLKVAEGESPWLTTLNNYVGRQVWEFDQNAGTPEDHLDVENARAHFYKNRFSRRHSADLLMRLQFARENPLPPLPPQVKIESANDITKEAVKTTLIRAIRFYANIQAHDGHWPGDYGGPMFLMPGLVIVLYITGALNAVLAEAHQKEMCRYLYNHQNEDGGWGLHIEGHSTMFGTVLNYVTLRLLGQGSDGGDKEAMEKGRVWILDHGSATAIPSWGKMWLSVLGVFDWSGNNPLPPEIWLLPYFLPIHPGRMWCHCRMVYLPMSYLYGRRFVGPITETVMCLRKELYTMPYEKINWNIARNMCAK</sequence>
<evidence type="ECO:0000256" key="2">
    <source>
        <dbReference type="ARBA" id="ARBA00023235"/>
    </source>
</evidence>
<keyword evidence="3" id="KW-1133">Transmembrane helix</keyword>
<keyword evidence="6" id="KW-1185">Reference proteome</keyword>
<comment type="similarity">
    <text evidence="1">Belongs to the terpene cyclase/mutase family.</text>
</comment>
<dbReference type="PANTHER" id="PTHR11764:SF20">
    <property type="entry name" value="LANOSTEROL SYNTHASE"/>
    <property type="match status" value="1"/>
</dbReference>
<dbReference type="PANTHER" id="PTHR11764">
    <property type="entry name" value="TERPENE CYCLASE/MUTASE FAMILY MEMBER"/>
    <property type="match status" value="1"/>
</dbReference>
<name>A0AA38C372_TAXCH</name>
<comment type="caution">
    <text evidence="5">The sequence shown here is derived from an EMBL/GenBank/DDBJ whole genome shotgun (WGS) entry which is preliminary data.</text>
</comment>
<dbReference type="FunFam" id="1.50.10.20:FF:000044">
    <property type="entry name" value="Lupeol synthase"/>
    <property type="match status" value="1"/>
</dbReference>
<evidence type="ECO:0000256" key="1">
    <source>
        <dbReference type="ARBA" id="ARBA00009755"/>
    </source>
</evidence>
<reference evidence="5 6" key="1">
    <citation type="journal article" date="2021" name="Nat. Plants">
        <title>The Taxus genome provides insights into paclitaxel biosynthesis.</title>
        <authorList>
            <person name="Xiong X."/>
            <person name="Gou J."/>
            <person name="Liao Q."/>
            <person name="Li Y."/>
            <person name="Zhou Q."/>
            <person name="Bi G."/>
            <person name="Li C."/>
            <person name="Du R."/>
            <person name="Wang X."/>
            <person name="Sun T."/>
            <person name="Guo L."/>
            <person name="Liang H."/>
            <person name="Lu P."/>
            <person name="Wu Y."/>
            <person name="Zhang Z."/>
            <person name="Ro D.K."/>
            <person name="Shang Y."/>
            <person name="Huang S."/>
            <person name="Yan J."/>
        </authorList>
    </citation>
    <scope>NUCLEOTIDE SEQUENCE [LARGE SCALE GENOMIC DNA]</scope>
    <source>
        <strain evidence="5">Ta-2019</strain>
    </source>
</reference>
<dbReference type="GO" id="GO:0005811">
    <property type="term" value="C:lipid droplet"/>
    <property type="evidence" value="ECO:0007669"/>
    <property type="project" value="InterPro"/>
</dbReference>
<dbReference type="OMA" id="WILEHDS"/>